<keyword evidence="2" id="KW-0534">Nitrate assimilation</keyword>
<dbReference type="PANTHER" id="PTHR40562:SF1">
    <property type="entry name" value="NITRITE REDUCTASE (NADH) SMALL SUBUNIT"/>
    <property type="match status" value="1"/>
</dbReference>
<organism evidence="4">
    <name type="scientific">marine sediment metagenome</name>
    <dbReference type="NCBI Taxonomy" id="412755"/>
    <lineage>
        <taxon>unclassified sequences</taxon>
        <taxon>metagenomes</taxon>
        <taxon>ecological metagenomes</taxon>
    </lineage>
</organism>
<protein>
    <recommendedName>
        <fullName evidence="3">Rieske-like [2Fe-2S] domain-containing protein</fullName>
    </recommendedName>
</protein>
<dbReference type="CDD" id="cd03529">
    <property type="entry name" value="Rieske_NirD"/>
    <property type="match status" value="1"/>
</dbReference>
<dbReference type="PANTHER" id="PTHR40562">
    <property type="match status" value="1"/>
</dbReference>
<gene>
    <name evidence="4" type="ORF">LCGC14_1778110</name>
</gene>
<dbReference type="Pfam" id="PF13806">
    <property type="entry name" value="Rieske_2"/>
    <property type="match status" value="1"/>
</dbReference>
<dbReference type="NCBIfam" id="TIGR02378">
    <property type="entry name" value="nirD_assim_sml"/>
    <property type="match status" value="1"/>
</dbReference>
<evidence type="ECO:0000256" key="2">
    <source>
        <dbReference type="ARBA" id="ARBA00023063"/>
    </source>
</evidence>
<dbReference type="GO" id="GO:0051537">
    <property type="term" value="F:2 iron, 2 sulfur cluster binding"/>
    <property type="evidence" value="ECO:0007669"/>
    <property type="project" value="InterPro"/>
</dbReference>
<dbReference type="InterPro" id="IPR017881">
    <property type="entry name" value="NirD"/>
</dbReference>
<dbReference type="EMBL" id="LAZR01016771">
    <property type="protein sequence ID" value="KKM03071.1"/>
    <property type="molecule type" value="Genomic_DNA"/>
</dbReference>
<sequence>MSWHNIGTIDNLVANSGVCALVNNQQVAIFYIPQNPTAVFAISNYDPIGKANVLSRGIIGSIDNKLVVASPLYKQHFCLETGECLEAEAIHLPVFNAKIEDGSVFISSEPKVTTAVA</sequence>
<dbReference type="AlphaFoldDB" id="A0A0F9JB44"/>
<keyword evidence="1" id="KW-0560">Oxidoreductase</keyword>
<evidence type="ECO:0000313" key="4">
    <source>
        <dbReference type="EMBL" id="KKM03071.1"/>
    </source>
</evidence>
<evidence type="ECO:0000256" key="1">
    <source>
        <dbReference type="ARBA" id="ARBA00023002"/>
    </source>
</evidence>
<dbReference type="InterPro" id="IPR012748">
    <property type="entry name" value="Rieske-like_NirD"/>
</dbReference>
<dbReference type="InterPro" id="IPR036922">
    <property type="entry name" value="Rieske_2Fe-2S_sf"/>
</dbReference>
<dbReference type="Gene3D" id="2.102.10.10">
    <property type="entry name" value="Rieske [2Fe-2S] iron-sulphur domain"/>
    <property type="match status" value="1"/>
</dbReference>
<evidence type="ECO:0000259" key="3">
    <source>
        <dbReference type="Pfam" id="PF13806"/>
    </source>
</evidence>
<dbReference type="GO" id="GO:0042128">
    <property type="term" value="P:nitrate assimilation"/>
    <property type="evidence" value="ECO:0007669"/>
    <property type="project" value="UniProtKB-KW"/>
</dbReference>
<dbReference type="SUPFAM" id="SSF50022">
    <property type="entry name" value="ISP domain"/>
    <property type="match status" value="1"/>
</dbReference>
<proteinExistence type="predicted"/>
<reference evidence="4" key="1">
    <citation type="journal article" date="2015" name="Nature">
        <title>Complex archaea that bridge the gap between prokaryotes and eukaryotes.</title>
        <authorList>
            <person name="Spang A."/>
            <person name="Saw J.H."/>
            <person name="Jorgensen S.L."/>
            <person name="Zaremba-Niedzwiedzka K."/>
            <person name="Martijn J."/>
            <person name="Lind A.E."/>
            <person name="van Eijk R."/>
            <person name="Schleper C."/>
            <person name="Guy L."/>
            <person name="Ettema T.J."/>
        </authorList>
    </citation>
    <scope>NUCLEOTIDE SEQUENCE</scope>
</reference>
<accession>A0A0F9JB44</accession>
<dbReference type="PROSITE" id="PS51300">
    <property type="entry name" value="NIRD"/>
    <property type="match status" value="1"/>
</dbReference>
<name>A0A0F9JB44_9ZZZZ</name>
<feature type="domain" description="Rieske-like [2Fe-2S]" evidence="3">
    <location>
        <begin position="2"/>
        <end position="106"/>
    </location>
</feature>
<comment type="caution">
    <text evidence="4">The sequence shown here is derived from an EMBL/GenBank/DDBJ whole genome shotgun (WGS) entry which is preliminary data.</text>
</comment>
<dbReference type="GO" id="GO:0008942">
    <property type="term" value="F:nitrite reductase [NAD(P)H] activity"/>
    <property type="evidence" value="ECO:0007669"/>
    <property type="project" value="InterPro"/>
</dbReference>